<feature type="domain" description="Bacterial sugar transferase" evidence="8">
    <location>
        <begin position="293"/>
        <end position="480"/>
    </location>
</feature>
<accession>A0A0W8ID48</accession>
<dbReference type="PANTHER" id="PTHR30576:SF10">
    <property type="entry name" value="SLL5057 PROTEIN"/>
    <property type="match status" value="1"/>
</dbReference>
<reference evidence="9" key="2">
    <citation type="submission" date="2015-12" db="EMBL/GenBank/DDBJ databases">
        <authorList>
            <person name="Shamseldin A."/>
            <person name="Moawad H."/>
            <person name="Abd El-Rahim W.M."/>
            <person name="Sadowsky M.J."/>
        </authorList>
    </citation>
    <scope>NUCLEOTIDE SEQUENCE [LARGE SCALE GENOMIC DNA]</scope>
    <source>
        <strain evidence="9">CD08_7</strain>
    </source>
</reference>
<evidence type="ECO:0000256" key="7">
    <source>
        <dbReference type="SAM" id="Phobius"/>
    </source>
</evidence>
<dbReference type="GO" id="GO:0016020">
    <property type="term" value="C:membrane"/>
    <property type="evidence" value="ECO:0007669"/>
    <property type="project" value="UniProtKB-SubCell"/>
</dbReference>
<comment type="subcellular location">
    <subcellularLocation>
        <location evidence="1">Membrane</location>
        <topology evidence="1">Multi-pass membrane protein</topology>
    </subcellularLocation>
</comment>
<dbReference type="Proteomes" id="UP000546252">
    <property type="component" value="Unassembled WGS sequence"/>
</dbReference>
<dbReference type="InterPro" id="IPR017475">
    <property type="entry name" value="EPS_sugar_tfrase"/>
</dbReference>
<dbReference type="STRING" id="317018.AVL63_04935"/>
<dbReference type="NCBIfam" id="TIGR03025">
    <property type="entry name" value="EPS_sugtrans"/>
    <property type="match status" value="1"/>
</dbReference>
<reference evidence="10 12" key="3">
    <citation type="submission" date="2020-08" db="EMBL/GenBank/DDBJ databases">
        <title>Sequencing the genomes of 1000 actinobacteria strains.</title>
        <authorList>
            <person name="Klenk H.-P."/>
        </authorList>
    </citation>
    <scope>NUCLEOTIDE SEQUENCE [LARGE SCALE GENOMIC DNA]</scope>
    <source>
        <strain evidence="10 12">DSM 19081</strain>
    </source>
</reference>
<dbReference type="AlphaFoldDB" id="A0A0W8ID48"/>
<evidence type="ECO:0000256" key="4">
    <source>
        <dbReference type="ARBA" id="ARBA00022692"/>
    </source>
</evidence>
<evidence type="ECO:0000256" key="5">
    <source>
        <dbReference type="ARBA" id="ARBA00022989"/>
    </source>
</evidence>
<evidence type="ECO:0000256" key="2">
    <source>
        <dbReference type="ARBA" id="ARBA00006464"/>
    </source>
</evidence>
<feature type="transmembrane region" description="Helical" evidence="7">
    <location>
        <begin position="298"/>
        <end position="321"/>
    </location>
</feature>
<name>A0A0W8ID48_9MICC</name>
<sequence length="486" mass="53224">MSVQTTPISLSNAAASHDWMTAPAGPASARQWQRGYARRLALTDLILASGTVAAVHLLALPELPVLGTAVLLALWLTALGAARSRDWRHIGAGVTEYRRVLVASVTSVGLFFATLVALDLPTPREHLIWSLPMGALSLLLGRWVWRRVLQRKWRSGIWTHRAVVVGHPGKINHVVSAVQGATSCTGTVVIATHPVRGDLTGGDAAARERLVAQIVDVVTSSAADLVLLTETDLLSAQAVRELGWALDALDVNLVVVPSLTETAGSRISSHMIAGVPLLHVAYPRLTGRARILKRSFDVLVSALALLMLAPGLAIIAVWVRLDSPGPVLFRQERVGINHSRFSMLKFRSMVVDAERYLSLLKDRSEGNEVLFKMRRDPRVTRVGTVLRRLSLDELPQFYNVLRGEMSVVGPRPPLPQEVEAYDDTAHRRLLVKPGITGLWQVTGRSDLSWEESIRLDLYYVENWTLLGDIQIVLRTARAVFGGTGAY</sequence>
<dbReference type="OrthoDB" id="9808602at2"/>
<evidence type="ECO:0000313" key="11">
    <source>
        <dbReference type="Proteomes" id="UP000054023"/>
    </source>
</evidence>
<comment type="similarity">
    <text evidence="2">Belongs to the bacterial sugar transferase family.</text>
</comment>
<keyword evidence="5 7" id="KW-1133">Transmembrane helix</keyword>
<evidence type="ECO:0000256" key="1">
    <source>
        <dbReference type="ARBA" id="ARBA00004141"/>
    </source>
</evidence>
<protein>
    <submittedName>
        <fullName evidence="10">Exopolysaccharide biosynthesis polyprenyl glycosylphosphotransferase</fullName>
    </submittedName>
</protein>
<evidence type="ECO:0000256" key="6">
    <source>
        <dbReference type="ARBA" id="ARBA00023136"/>
    </source>
</evidence>
<dbReference type="EMBL" id="LQBM01000004">
    <property type="protein sequence ID" value="KUG57867.1"/>
    <property type="molecule type" value="Genomic_DNA"/>
</dbReference>
<evidence type="ECO:0000313" key="10">
    <source>
        <dbReference type="EMBL" id="MBA8920606.1"/>
    </source>
</evidence>
<feature type="transmembrane region" description="Helical" evidence="7">
    <location>
        <begin position="101"/>
        <end position="120"/>
    </location>
</feature>
<comment type="caution">
    <text evidence="9">The sequence shown here is derived from an EMBL/GenBank/DDBJ whole genome shotgun (WGS) entry which is preliminary data.</text>
</comment>
<gene>
    <name evidence="9" type="ORF">AVL63_04935</name>
    <name evidence="10" type="ORF">HNR24_000539</name>
</gene>
<dbReference type="PANTHER" id="PTHR30576">
    <property type="entry name" value="COLANIC BIOSYNTHESIS UDP-GLUCOSE LIPID CARRIER TRANSFERASE"/>
    <property type="match status" value="1"/>
</dbReference>
<evidence type="ECO:0000256" key="3">
    <source>
        <dbReference type="ARBA" id="ARBA00022679"/>
    </source>
</evidence>
<reference evidence="11" key="1">
    <citation type="submission" date="2015-12" db="EMBL/GenBank/DDBJ databases">
        <authorList>
            <person name="Nair G.R."/>
            <person name="Kaur G."/>
            <person name="Mayilraj S."/>
        </authorList>
    </citation>
    <scope>NUCLEOTIDE SEQUENCE [LARGE SCALE GENOMIC DNA]</scope>
    <source>
        <strain evidence="11">CD08_7</strain>
    </source>
</reference>
<dbReference type="RefSeq" id="WP_058889102.1">
    <property type="nucleotide sequence ID" value="NZ_BAAAKT010000002.1"/>
</dbReference>
<evidence type="ECO:0000313" key="9">
    <source>
        <dbReference type="EMBL" id="KUG57867.1"/>
    </source>
</evidence>
<keyword evidence="4 7" id="KW-0812">Transmembrane</keyword>
<keyword evidence="6 7" id="KW-0472">Membrane</keyword>
<proteinExistence type="inferred from homology"/>
<evidence type="ECO:0000259" key="8">
    <source>
        <dbReference type="Pfam" id="PF02397"/>
    </source>
</evidence>
<keyword evidence="11" id="KW-1185">Reference proteome</keyword>
<organism evidence="9 11">
    <name type="scientific">Nesterenkonia jeotgali</name>
    <dbReference type="NCBI Taxonomy" id="317018"/>
    <lineage>
        <taxon>Bacteria</taxon>
        <taxon>Bacillati</taxon>
        <taxon>Actinomycetota</taxon>
        <taxon>Actinomycetes</taxon>
        <taxon>Micrococcales</taxon>
        <taxon>Micrococcaceae</taxon>
        <taxon>Nesterenkonia</taxon>
    </lineage>
</organism>
<dbReference type="EMBL" id="JACJIH010000001">
    <property type="protein sequence ID" value="MBA8920606.1"/>
    <property type="molecule type" value="Genomic_DNA"/>
</dbReference>
<dbReference type="Proteomes" id="UP000054023">
    <property type="component" value="Unassembled WGS sequence"/>
</dbReference>
<keyword evidence="3 10" id="KW-0808">Transferase</keyword>
<feature type="transmembrane region" description="Helical" evidence="7">
    <location>
        <begin position="126"/>
        <end position="145"/>
    </location>
</feature>
<dbReference type="GO" id="GO:0016780">
    <property type="term" value="F:phosphotransferase activity, for other substituted phosphate groups"/>
    <property type="evidence" value="ECO:0007669"/>
    <property type="project" value="TreeGrafter"/>
</dbReference>
<feature type="transmembrane region" description="Helical" evidence="7">
    <location>
        <begin position="65"/>
        <end position="81"/>
    </location>
</feature>
<dbReference type="Pfam" id="PF02397">
    <property type="entry name" value="Bac_transf"/>
    <property type="match status" value="1"/>
</dbReference>
<dbReference type="InterPro" id="IPR003362">
    <property type="entry name" value="Bact_transf"/>
</dbReference>
<evidence type="ECO:0000313" key="12">
    <source>
        <dbReference type="Proteomes" id="UP000546252"/>
    </source>
</evidence>